<dbReference type="EMBL" id="SOGJ01000022">
    <property type="protein sequence ID" value="TFC97971.1"/>
    <property type="molecule type" value="Genomic_DNA"/>
</dbReference>
<keyword evidence="1" id="KW-0812">Transmembrane</keyword>
<name>A0ABY2J2E0_9MICO</name>
<keyword evidence="1" id="KW-1133">Transmembrane helix</keyword>
<feature type="transmembrane region" description="Helical" evidence="1">
    <location>
        <begin position="53"/>
        <end position="71"/>
    </location>
</feature>
<reference evidence="2 3" key="1">
    <citation type="submission" date="2019-03" db="EMBL/GenBank/DDBJ databases">
        <title>Genomics of glacier-inhabiting Cryobacterium strains.</title>
        <authorList>
            <person name="Liu Q."/>
            <person name="Xin Y.-H."/>
        </authorList>
    </citation>
    <scope>NUCLEOTIDE SEQUENCE [LARGE SCALE GENOMIC DNA]</scope>
    <source>
        <strain evidence="2 3">TMT4-23</strain>
    </source>
</reference>
<feature type="transmembrane region" description="Helical" evidence="1">
    <location>
        <begin position="27"/>
        <end position="46"/>
    </location>
</feature>
<evidence type="ECO:0000256" key="1">
    <source>
        <dbReference type="SAM" id="Phobius"/>
    </source>
</evidence>
<accession>A0ABY2J2E0</accession>
<comment type="caution">
    <text evidence="2">The sequence shown here is derived from an EMBL/GenBank/DDBJ whole genome shotgun (WGS) entry which is preliminary data.</text>
</comment>
<dbReference type="RefSeq" id="WP_134363514.1">
    <property type="nucleotide sequence ID" value="NZ_SOGJ01000022.1"/>
</dbReference>
<gene>
    <name evidence="2" type="ORF">E3O65_09640</name>
</gene>
<keyword evidence="1" id="KW-0472">Membrane</keyword>
<dbReference type="Proteomes" id="UP000298355">
    <property type="component" value="Unassembled WGS sequence"/>
</dbReference>
<evidence type="ECO:0000313" key="3">
    <source>
        <dbReference type="Proteomes" id="UP000298355"/>
    </source>
</evidence>
<organism evidence="2 3">
    <name type="scientific">Cryobacterium breve</name>
    <dbReference type="NCBI Taxonomy" id="1259258"/>
    <lineage>
        <taxon>Bacteria</taxon>
        <taxon>Bacillati</taxon>
        <taxon>Actinomycetota</taxon>
        <taxon>Actinomycetes</taxon>
        <taxon>Micrococcales</taxon>
        <taxon>Microbacteriaceae</taxon>
        <taxon>Cryobacterium</taxon>
    </lineage>
</organism>
<sequence length="205" mass="20963">MLGLALLCGAVTAAAWSGGDWSDATLLVGLSVTLGVLALGIIVSGIRGKQSGAVGGFAFLAAVALVFLGLFPTGTAFFPVGVPVWKVSTDADSSPPGYAVLAGRATFDLTALNSVGPAERTIDVWMGVGVTELILPSDRSVQVETNALIGGIDYVGDAAAAERGGLFFHDSHTFTDDDTRTVTRIRVWTALGQVTVIAPAPLESS</sequence>
<evidence type="ECO:0000313" key="2">
    <source>
        <dbReference type="EMBL" id="TFC97971.1"/>
    </source>
</evidence>
<protein>
    <recommendedName>
        <fullName evidence="4">Cell wall-active antibiotics response LiaF-like C-terminal domain-containing protein</fullName>
    </recommendedName>
</protein>
<evidence type="ECO:0008006" key="4">
    <source>
        <dbReference type="Google" id="ProtNLM"/>
    </source>
</evidence>
<proteinExistence type="predicted"/>
<keyword evidence="3" id="KW-1185">Reference proteome</keyword>